<dbReference type="Gene3D" id="2.30.30.320">
    <property type="entry name" value="DUF1653-like domain"/>
    <property type="match status" value="1"/>
</dbReference>
<accession>A0ABV1BW24</accession>
<evidence type="ECO:0000313" key="3">
    <source>
        <dbReference type="Proteomes" id="UP001442364"/>
    </source>
</evidence>
<name>A0ABV1BW24_9FIRM</name>
<dbReference type="InterPro" id="IPR037135">
    <property type="entry name" value="DUF1653-like_dom_sf"/>
</dbReference>
<dbReference type="EMBL" id="JBBMER010000004">
    <property type="protein sequence ID" value="MEQ2379719.1"/>
    <property type="molecule type" value="Genomic_DNA"/>
</dbReference>
<dbReference type="Proteomes" id="UP001442364">
    <property type="component" value="Unassembled WGS sequence"/>
</dbReference>
<dbReference type="Pfam" id="PF07866">
    <property type="entry name" value="DUF1653"/>
    <property type="match status" value="1"/>
</dbReference>
<dbReference type="InterPro" id="IPR023387">
    <property type="entry name" value="DUF1653-like_dom"/>
</dbReference>
<gene>
    <name evidence="2" type="ORF">WMO14_07480</name>
</gene>
<evidence type="ECO:0000259" key="1">
    <source>
        <dbReference type="Pfam" id="PF07866"/>
    </source>
</evidence>
<comment type="caution">
    <text evidence="2">The sequence shown here is derived from an EMBL/GenBank/DDBJ whole genome shotgun (WGS) entry which is preliminary data.</text>
</comment>
<evidence type="ECO:0000313" key="2">
    <source>
        <dbReference type="EMBL" id="MEQ2379719.1"/>
    </source>
</evidence>
<organism evidence="2 3">
    <name type="scientific">[Lactobacillus] rogosae</name>
    <dbReference type="NCBI Taxonomy" id="706562"/>
    <lineage>
        <taxon>Bacteria</taxon>
        <taxon>Bacillati</taxon>
        <taxon>Bacillota</taxon>
        <taxon>Clostridia</taxon>
        <taxon>Lachnospirales</taxon>
        <taxon>Lachnospiraceae</taxon>
        <taxon>Lachnospira</taxon>
    </lineage>
</organism>
<dbReference type="RefSeq" id="WP_055176052.1">
    <property type="nucleotide sequence ID" value="NZ_DAWDAH010000008.1"/>
</dbReference>
<keyword evidence="3" id="KW-1185">Reference proteome</keyword>
<feature type="domain" description="DUF1653" evidence="1">
    <location>
        <begin position="9"/>
        <end position="73"/>
    </location>
</feature>
<proteinExistence type="predicted"/>
<reference evidence="2 3" key="1">
    <citation type="submission" date="2024-03" db="EMBL/GenBank/DDBJ databases">
        <title>Human intestinal bacterial collection.</title>
        <authorList>
            <person name="Pauvert C."/>
            <person name="Hitch T.C.A."/>
            <person name="Clavel T."/>
        </authorList>
    </citation>
    <scope>NUCLEOTIDE SEQUENCE [LARGE SCALE GENOMIC DNA]</scope>
    <source>
        <strain evidence="2 3">CLA-AA-H255</strain>
    </source>
</reference>
<protein>
    <submittedName>
        <fullName evidence="2">DUF1653 domain-containing protein</fullName>
    </submittedName>
</protein>
<sequence>MQRELVIGGFYRHFKNKLYQVRGVAIHSETKEKMVVYQGLYGSYELYVRPYDMFLSEVDHNKYPDVEQKYRFELIDINTGKALEKSDDTSAYNKSIDNVNMVSADNTYTVDKSACDIAGNRYTENKSIDYKTENVSSDNGNIADTYNSDENTVQDSKLIRFLDAYDYKEKLDILTSMRSELNDGLIDIMAESIEVAVPEGDITDRYNSLRKCLLAHTKYEGLRLRQ</sequence>